<evidence type="ECO:0000313" key="2">
    <source>
        <dbReference type="WBParaSite" id="Pan_g3951.t1"/>
    </source>
</evidence>
<name>A0A7E4VW97_PANRE</name>
<reference evidence="1" key="1">
    <citation type="journal article" date="2013" name="Genetics">
        <title>The draft genome and transcriptome of Panagrellus redivivus are shaped by the harsh demands of a free-living lifestyle.</title>
        <authorList>
            <person name="Srinivasan J."/>
            <person name="Dillman A.R."/>
            <person name="Macchietto M.G."/>
            <person name="Heikkinen L."/>
            <person name="Lakso M."/>
            <person name="Fracchia K.M."/>
            <person name="Antoshechkin I."/>
            <person name="Mortazavi A."/>
            <person name="Wong G."/>
            <person name="Sternberg P.W."/>
        </authorList>
    </citation>
    <scope>NUCLEOTIDE SEQUENCE [LARGE SCALE GENOMIC DNA]</scope>
    <source>
        <strain evidence="1">MT8872</strain>
    </source>
</reference>
<dbReference type="WBParaSite" id="Pan_g3951.t1">
    <property type="protein sequence ID" value="Pan_g3951.t1"/>
    <property type="gene ID" value="Pan_g3951"/>
</dbReference>
<protein>
    <submittedName>
        <fullName evidence="2">Arrestin_N domain-containing protein</fullName>
    </submittedName>
</protein>
<sequence>MTIKDKIQVEYMCQVNSSAWYNNAHVQKLFAVIRDDVTKEKPNFPTRYNINECVGHNQCCHRKCEALNGKFWIDKMIYTPGDTVAVRWKLNSNTELKEAELKVIKNTTLRYPNPDHPMSLTDNQTPVASRKDQLNEQSQYIAVQLPKDLPSGHKRTIWDTSKLSYFISYTLKMPRIKKPLELRFPIAIQGSLSEKDERQNATMTEMEYDMFNVHELEQANKQQNVMTPQYLNVNAIRLKTNANHTLEGATAEIELTAQLNQHYVVHFLLQGSVCVAGRWYSKLARFRRQWTCRMIEVNT</sequence>
<reference evidence="2" key="2">
    <citation type="submission" date="2020-10" db="UniProtKB">
        <authorList>
            <consortium name="WormBaseParasite"/>
        </authorList>
    </citation>
    <scope>IDENTIFICATION</scope>
</reference>
<accession>A0A7E4VW97</accession>
<dbReference type="InterPro" id="IPR014752">
    <property type="entry name" value="Arrestin-like_C"/>
</dbReference>
<organism evidence="1 2">
    <name type="scientific">Panagrellus redivivus</name>
    <name type="common">Microworm</name>
    <dbReference type="NCBI Taxonomy" id="6233"/>
    <lineage>
        <taxon>Eukaryota</taxon>
        <taxon>Metazoa</taxon>
        <taxon>Ecdysozoa</taxon>
        <taxon>Nematoda</taxon>
        <taxon>Chromadorea</taxon>
        <taxon>Rhabditida</taxon>
        <taxon>Tylenchina</taxon>
        <taxon>Panagrolaimomorpha</taxon>
        <taxon>Panagrolaimoidea</taxon>
        <taxon>Panagrolaimidae</taxon>
        <taxon>Panagrellus</taxon>
    </lineage>
</organism>
<dbReference type="Proteomes" id="UP000492821">
    <property type="component" value="Unassembled WGS sequence"/>
</dbReference>
<proteinExistence type="predicted"/>
<keyword evidence="1" id="KW-1185">Reference proteome</keyword>
<dbReference type="AlphaFoldDB" id="A0A7E4VW97"/>
<dbReference type="Gene3D" id="2.60.40.640">
    <property type="match status" value="1"/>
</dbReference>
<evidence type="ECO:0000313" key="1">
    <source>
        <dbReference type="Proteomes" id="UP000492821"/>
    </source>
</evidence>